<dbReference type="Pfam" id="PF01544">
    <property type="entry name" value="CorA"/>
    <property type="match status" value="1"/>
</dbReference>
<dbReference type="PANTHER" id="PTHR21535">
    <property type="entry name" value="MAGNESIUM AND COBALT TRANSPORT PROTEIN/MITOCHONDRIAL IMPORT INNER MEMBRANE TRANSLOCASE SUBUNIT TIM8"/>
    <property type="match status" value="1"/>
</dbReference>
<feature type="region of interest" description="Disordered" evidence="6">
    <location>
        <begin position="140"/>
        <end position="162"/>
    </location>
</feature>
<sequence>MSDHDETTPGSGFSTPVPELDDHRRQASSVVRPDRPRRGTFDSLYGARRSSPAPSVTNPYGSATRVQDFEEAVVDDDVADTSPTARRTRRPTVNSDYDHQRGVSPPNSVKAFAEARRQERGLSFSGSTDQDYEIRRTMSHASHYSHRSRHHGGADDAASLSTNKSAEEDVCFPIQNQRNGNNLVIDFDYLESFMEAEKEEREDHQRHLSTAKAYADARPTINHGGISSQSRMATSDGDLVDIPCSSSVHSEKMGDDDDDESQPLKQVQTPVHDPSRVSFFSSAWESTIHASDIEGLVLPGENIRGLFSFPKGETDGVWWLNINKPSADEVRAVCRSFGIHPLTIEDITTQEAREKIELFPLYYFACFKSFYLDKDPDTGEEEYMPFHVYVVVFREGVLSFSYANNSHASHVRQRITTLKDYLDLSSDWICYALIDHIVDSFAPVISKIEHEADQIEDEVFVARTDDMHQFLRKIGSVRKNVMGLMRLLGGKADVLKGFTKRCNENYKVTPRMDIGLYLGDIQDHVVTMMTNLGHFEKMLSRSHSNYLAQISIDGIAQSTENNKVLSKITLLASIIVPLNVVTGLFGMNVKVPFRDAENLIPFFVILATLLVFCAVAAAYARRLRWI</sequence>
<comment type="subcellular location">
    <subcellularLocation>
        <location evidence="1">Membrane</location>
        <topology evidence="1">Multi-pass membrane protein</topology>
    </subcellularLocation>
</comment>
<accession>A0A420YB96</accession>
<dbReference type="Gene3D" id="1.20.58.340">
    <property type="entry name" value="Magnesium transport protein CorA, transmembrane region"/>
    <property type="match status" value="2"/>
</dbReference>
<evidence type="ECO:0000256" key="3">
    <source>
        <dbReference type="ARBA" id="ARBA00022692"/>
    </source>
</evidence>
<dbReference type="STRING" id="177199.A0A420YB96"/>
<organism evidence="8 9">
    <name type="scientific">Coniochaeta pulveracea</name>
    <dbReference type="NCBI Taxonomy" id="177199"/>
    <lineage>
        <taxon>Eukaryota</taxon>
        <taxon>Fungi</taxon>
        <taxon>Dikarya</taxon>
        <taxon>Ascomycota</taxon>
        <taxon>Pezizomycotina</taxon>
        <taxon>Sordariomycetes</taxon>
        <taxon>Sordariomycetidae</taxon>
        <taxon>Coniochaetales</taxon>
        <taxon>Coniochaetaceae</taxon>
        <taxon>Coniochaeta</taxon>
    </lineage>
</organism>
<dbReference type="GO" id="GO:0010961">
    <property type="term" value="P:intracellular magnesium ion homeostasis"/>
    <property type="evidence" value="ECO:0007669"/>
    <property type="project" value="TreeGrafter"/>
</dbReference>
<dbReference type="Proteomes" id="UP000275385">
    <property type="component" value="Unassembled WGS sequence"/>
</dbReference>
<dbReference type="GO" id="GO:0015095">
    <property type="term" value="F:magnesium ion transmembrane transporter activity"/>
    <property type="evidence" value="ECO:0007669"/>
    <property type="project" value="InterPro"/>
</dbReference>
<protein>
    <submittedName>
        <fullName evidence="8">Mg(2+) transporter</fullName>
    </submittedName>
</protein>
<dbReference type="PANTHER" id="PTHR21535:SF55">
    <property type="entry name" value="MAGNESIUM TRANSPORTER ALR1-RELATED"/>
    <property type="match status" value="1"/>
</dbReference>
<dbReference type="InterPro" id="IPR044089">
    <property type="entry name" value="Alr1-like"/>
</dbReference>
<evidence type="ECO:0000256" key="2">
    <source>
        <dbReference type="ARBA" id="ARBA00009765"/>
    </source>
</evidence>
<name>A0A420YB96_9PEZI</name>
<feature type="region of interest" description="Disordered" evidence="6">
    <location>
        <begin position="196"/>
        <end position="271"/>
    </location>
</feature>
<dbReference type="AlphaFoldDB" id="A0A420YB96"/>
<feature type="compositionally biased region" description="Basic and acidic residues" evidence="6">
    <location>
        <begin position="196"/>
        <end position="206"/>
    </location>
</feature>
<dbReference type="GO" id="GO:0005886">
    <property type="term" value="C:plasma membrane"/>
    <property type="evidence" value="ECO:0007669"/>
    <property type="project" value="TreeGrafter"/>
</dbReference>
<gene>
    <name evidence="8" type="primary">ALR1</name>
    <name evidence="8" type="ORF">DL546_005269</name>
</gene>
<dbReference type="Gene3D" id="3.30.460.20">
    <property type="entry name" value="CorA soluble domain-like"/>
    <property type="match status" value="1"/>
</dbReference>
<feature type="transmembrane region" description="Helical" evidence="7">
    <location>
        <begin position="599"/>
        <end position="620"/>
    </location>
</feature>
<keyword evidence="4 7" id="KW-1133">Transmembrane helix</keyword>
<dbReference type="OrthoDB" id="29879at2759"/>
<reference evidence="8 9" key="1">
    <citation type="submission" date="2018-08" db="EMBL/GenBank/DDBJ databases">
        <title>Draft genome of the lignicolous fungus Coniochaeta pulveracea.</title>
        <authorList>
            <person name="Borstlap C.J."/>
            <person name="De Witt R.N."/>
            <person name="Botha A."/>
            <person name="Volschenk H."/>
        </authorList>
    </citation>
    <scope>NUCLEOTIDE SEQUENCE [LARGE SCALE GENOMIC DNA]</scope>
    <source>
        <strain evidence="8 9">CAB683</strain>
    </source>
</reference>
<dbReference type="SUPFAM" id="SSF143865">
    <property type="entry name" value="CorA soluble domain-like"/>
    <property type="match status" value="1"/>
</dbReference>
<evidence type="ECO:0000313" key="8">
    <source>
        <dbReference type="EMBL" id="RKU45146.1"/>
    </source>
</evidence>
<dbReference type="EMBL" id="QVQW01000023">
    <property type="protein sequence ID" value="RKU45146.1"/>
    <property type="molecule type" value="Genomic_DNA"/>
</dbReference>
<feature type="region of interest" description="Disordered" evidence="6">
    <location>
        <begin position="1"/>
        <end position="106"/>
    </location>
</feature>
<evidence type="ECO:0000256" key="5">
    <source>
        <dbReference type="ARBA" id="ARBA00023136"/>
    </source>
</evidence>
<feature type="compositionally biased region" description="Polar residues" evidence="6">
    <location>
        <begin position="52"/>
        <end position="65"/>
    </location>
</feature>
<feature type="transmembrane region" description="Helical" evidence="7">
    <location>
        <begin position="568"/>
        <end position="587"/>
    </location>
</feature>
<dbReference type="CDD" id="cd12829">
    <property type="entry name" value="Alr1p-like"/>
    <property type="match status" value="1"/>
</dbReference>
<dbReference type="InterPro" id="IPR045861">
    <property type="entry name" value="CorA_cytoplasmic_dom"/>
</dbReference>
<evidence type="ECO:0000313" key="9">
    <source>
        <dbReference type="Proteomes" id="UP000275385"/>
    </source>
</evidence>
<evidence type="ECO:0000256" key="4">
    <source>
        <dbReference type="ARBA" id="ARBA00022989"/>
    </source>
</evidence>
<keyword evidence="5 7" id="KW-0472">Membrane</keyword>
<dbReference type="SUPFAM" id="SSF144083">
    <property type="entry name" value="Magnesium transport protein CorA, transmembrane region"/>
    <property type="match status" value="1"/>
</dbReference>
<evidence type="ECO:0000256" key="7">
    <source>
        <dbReference type="SAM" id="Phobius"/>
    </source>
</evidence>
<comment type="similarity">
    <text evidence="2">Belongs to the CorA metal ion transporter (MIT) (TC 1.A.35) family.</text>
</comment>
<dbReference type="InterPro" id="IPR002523">
    <property type="entry name" value="MgTranspt_CorA/ZnTranspt_ZntB"/>
</dbReference>
<evidence type="ECO:0000256" key="1">
    <source>
        <dbReference type="ARBA" id="ARBA00004141"/>
    </source>
</evidence>
<comment type="caution">
    <text evidence="8">The sequence shown here is derived from an EMBL/GenBank/DDBJ whole genome shotgun (WGS) entry which is preliminary data.</text>
</comment>
<evidence type="ECO:0000256" key="6">
    <source>
        <dbReference type="SAM" id="MobiDB-lite"/>
    </source>
</evidence>
<dbReference type="FunFam" id="1.20.58.340:FF:000006">
    <property type="entry name" value="CorA family metal ion transporter"/>
    <property type="match status" value="1"/>
</dbReference>
<keyword evidence="3 7" id="KW-0812">Transmembrane</keyword>
<keyword evidence="9" id="KW-1185">Reference proteome</keyword>
<feature type="compositionally biased region" description="Acidic residues" evidence="6">
    <location>
        <begin position="69"/>
        <end position="79"/>
    </location>
</feature>
<proteinExistence type="inferred from homology"/>
<dbReference type="InterPro" id="IPR045863">
    <property type="entry name" value="CorA_TM1_TM2"/>
</dbReference>